<protein>
    <recommendedName>
        <fullName evidence="3">Glutathione peroxidase</fullName>
    </recommendedName>
</protein>
<proteinExistence type="predicted"/>
<evidence type="ECO:0000313" key="1">
    <source>
        <dbReference type="EMBL" id="KAJ7334981.1"/>
    </source>
</evidence>
<comment type="caution">
    <text evidence="1">The sequence shown here is derived from an EMBL/GenBank/DDBJ whole genome shotgun (WGS) entry which is preliminary data.</text>
</comment>
<keyword evidence="2" id="KW-1185">Reference proteome</keyword>
<evidence type="ECO:0000313" key="2">
    <source>
        <dbReference type="Proteomes" id="UP001142489"/>
    </source>
</evidence>
<dbReference type="SUPFAM" id="SSF52833">
    <property type="entry name" value="Thioredoxin-like"/>
    <property type="match status" value="1"/>
</dbReference>
<accession>A0A9Q1B494</accession>
<dbReference type="Proteomes" id="UP001142489">
    <property type="component" value="Unassembled WGS sequence"/>
</dbReference>
<evidence type="ECO:0008006" key="3">
    <source>
        <dbReference type="Google" id="ProtNLM"/>
    </source>
</evidence>
<dbReference type="OrthoDB" id="446890at2759"/>
<dbReference type="EMBL" id="JAPFRF010000004">
    <property type="protein sequence ID" value="KAJ7334981.1"/>
    <property type="molecule type" value="Genomic_DNA"/>
</dbReference>
<organism evidence="1 2">
    <name type="scientific">Phrynocephalus forsythii</name>
    <dbReference type="NCBI Taxonomy" id="171643"/>
    <lineage>
        <taxon>Eukaryota</taxon>
        <taxon>Metazoa</taxon>
        <taxon>Chordata</taxon>
        <taxon>Craniata</taxon>
        <taxon>Vertebrata</taxon>
        <taxon>Euteleostomi</taxon>
        <taxon>Lepidosauria</taxon>
        <taxon>Squamata</taxon>
        <taxon>Bifurcata</taxon>
        <taxon>Unidentata</taxon>
        <taxon>Episquamata</taxon>
        <taxon>Toxicofera</taxon>
        <taxon>Iguania</taxon>
        <taxon>Acrodonta</taxon>
        <taxon>Agamidae</taxon>
        <taxon>Agaminae</taxon>
        <taxon>Phrynocephalus</taxon>
    </lineage>
</organism>
<gene>
    <name evidence="1" type="ORF">JRQ81_012922</name>
</gene>
<dbReference type="InterPro" id="IPR036249">
    <property type="entry name" value="Thioredoxin-like_sf"/>
</dbReference>
<dbReference type="Gene3D" id="3.40.30.10">
    <property type="entry name" value="Glutaredoxin"/>
    <property type="match status" value="1"/>
</dbReference>
<name>A0A9Q1B494_9SAUR</name>
<dbReference type="AlphaFoldDB" id="A0A9Q1B494"/>
<reference evidence="1" key="1">
    <citation type="journal article" date="2023" name="DNA Res.">
        <title>Chromosome-level genome assembly of Phrynocephalus forsythii using third-generation DNA sequencing and Hi-C analysis.</title>
        <authorList>
            <person name="Qi Y."/>
            <person name="Zhao W."/>
            <person name="Zhao Y."/>
            <person name="Niu C."/>
            <person name="Cao S."/>
            <person name="Zhang Y."/>
        </authorList>
    </citation>
    <scope>NUCLEOTIDE SEQUENCE</scope>
    <source>
        <tissue evidence="1">Muscle</tissue>
    </source>
</reference>
<sequence length="86" mass="10167">MGILCWDHGDTITSHSEGFEREVGVFGEVQRQNSSKKEPRWNFWKYLISPEGKVVKFWRPEEPIENIKPEIAALVREIIVKRREDL</sequence>